<evidence type="ECO:0000259" key="1">
    <source>
        <dbReference type="Pfam" id="PF21530"/>
    </source>
</evidence>
<feature type="domain" description="DNA helicase Pif1-like 2B" evidence="1">
    <location>
        <begin position="55"/>
        <end position="99"/>
    </location>
</feature>
<dbReference type="Pfam" id="PF21530">
    <property type="entry name" value="Pif1_2B_dom"/>
    <property type="match status" value="1"/>
</dbReference>
<protein>
    <submittedName>
        <fullName evidence="3">ATP-dependent DNA helicase</fullName>
    </submittedName>
</protein>
<dbReference type="InterPro" id="IPR049163">
    <property type="entry name" value="Pif1-like_2B_dom"/>
</dbReference>
<proteinExistence type="predicted"/>
<organism evidence="2 3">
    <name type="scientific">Panagrellus redivivus</name>
    <name type="common">Microworm</name>
    <dbReference type="NCBI Taxonomy" id="6233"/>
    <lineage>
        <taxon>Eukaryota</taxon>
        <taxon>Metazoa</taxon>
        <taxon>Ecdysozoa</taxon>
        <taxon>Nematoda</taxon>
        <taxon>Chromadorea</taxon>
        <taxon>Rhabditida</taxon>
        <taxon>Tylenchina</taxon>
        <taxon>Panagrolaimomorpha</taxon>
        <taxon>Panagrolaimoidea</taxon>
        <taxon>Panagrolaimidae</taxon>
        <taxon>Panagrellus</taxon>
    </lineage>
</organism>
<name>A0A7E4ZV87_PANRE</name>
<evidence type="ECO:0000313" key="2">
    <source>
        <dbReference type="Proteomes" id="UP000492821"/>
    </source>
</evidence>
<dbReference type="WBParaSite" id="Pan_g19666.t1">
    <property type="protein sequence ID" value="Pan_g19666.t1"/>
    <property type="gene ID" value="Pan_g19666"/>
</dbReference>
<keyword evidence="2" id="KW-1185">Reference proteome</keyword>
<reference evidence="3" key="2">
    <citation type="submission" date="2020-10" db="UniProtKB">
        <authorList>
            <consortium name="WormBaseParasite"/>
        </authorList>
    </citation>
    <scope>IDENTIFICATION</scope>
</reference>
<evidence type="ECO:0000313" key="3">
    <source>
        <dbReference type="WBParaSite" id="Pan_g19666.t1"/>
    </source>
</evidence>
<dbReference type="AlphaFoldDB" id="A0A7E4ZV87"/>
<dbReference type="Proteomes" id="UP000492821">
    <property type="component" value="Unassembled WGS sequence"/>
</dbReference>
<sequence length="138" mass="15524">METFMNRVILTPQNSDCLESHIRLLLRLPGEEHVYQSIDEAVCDPGVDPNNFPVEFINTLTPQDYPPHKLHQKQGAFVMLLSNLRIHKGLCNGTRFIVQDMSKYHIGCIVATGASKGEYVILPRVTFLPNGNDNANHP</sequence>
<reference evidence="2" key="1">
    <citation type="journal article" date="2013" name="Genetics">
        <title>The draft genome and transcriptome of Panagrellus redivivus are shaped by the harsh demands of a free-living lifestyle.</title>
        <authorList>
            <person name="Srinivasan J."/>
            <person name="Dillman A.R."/>
            <person name="Macchietto M.G."/>
            <person name="Heikkinen L."/>
            <person name="Lakso M."/>
            <person name="Fracchia K.M."/>
            <person name="Antoshechkin I."/>
            <person name="Mortazavi A."/>
            <person name="Wong G."/>
            <person name="Sternberg P.W."/>
        </authorList>
    </citation>
    <scope>NUCLEOTIDE SEQUENCE [LARGE SCALE GENOMIC DNA]</scope>
    <source>
        <strain evidence="2">MT8872</strain>
    </source>
</reference>
<accession>A0A7E4ZV87</accession>
<dbReference type="PANTHER" id="PTHR10492">
    <property type="match status" value="1"/>
</dbReference>
<dbReference type="PANTHER" id="PTHR10492:SF57">
    <property type="entry name" value="ATP-DEPENDENT DNA HELICASE"/>
    <property type="match status" value="1"/>
</dbReference>